<dbReference type="InterPro" id="IPR023214">
    <property type="entry name" value="HAD_sf"/>
</dbReference>
<dbReference type="Gene3D" id="3.10.20.90">
    <property type="entry name" value="Phosphatidylinositol 3-kinase Catalytic Subunit, Chain A, domain 1"/>
    <property type="match status" value="1"/>
</dbReference>
<dbReference type="GO" id="GO:1902600">
    <property type="term" value="P:proton transmembrane transport"/>
    <property type="evidence" value="ECO:0007669"/>
    <property type="project" value="TreeGrafter"/>
</dbReference>
<dbReference type="PANTHER" id="PTHR43294:SF21">
    <property type="entry name" value="CATION TRANSPORTING ATPASE"/>
    <property type="match status" value="1"/>
</dbReference>
<dbReference type="GO" id="GO:0005886">
    <property type="term" value="C:plasma membrane"/>
    <property type="evidence" value="ECO:0007669"/>
    <property type="project" value="UniProtKB-SubCell"/>
</dbReference>
<gene>
    <name evidence="11" type="ORF">RFI_17021</name>
</gene>
<dbReference type="InterPro" id="IPR029071">
    <property type="entry name" value="Ubiquitin-like_domsf"/>
</dbReference>
<dbReference type="InterPro" id="IPR001757">
    <property type="entry name" value="P_typ_ATPase"/>
</dbReference>
<dbReference type="SUPFAM" id="SSF56784">
    <property type="entry name" value="HAD-like"/>
    <property type="match status" value="1"/>
</dbReference>
<organism evidence="11 12">
    <name type="scientific">Reticulomyxa filosa</name>
    <dbReference type="NCBI Taxonomy" id="46433"/>
    <lineage>
        <taxon>Eukaryota</taxon>
        <taxon>Sar</taxon>
        <taxon>Rhizaria</taxon>
        <taxon>Retaria</taxon>
        <taxon>Foraminifera</taxon>
        <taxon>Monothalamids</taxon>
        <taxon>Reticulomyxidae</taxon>
        <taxon>Reticulomyxa</taxon>
    </lineage>
</organism>
<keyword evidence="3 9" id="KW-0812">Transmembrane</keyword>
<keyword evidence="5" id="KW-0067">ATP-binding</keyword>
<dbReference type="PROSITE" id="PS50053">
    <property type="entry name" value="UBIQUITIN_2"/>
    <property type="match status" value="1"/>
</dbReference>
<dbReference type="Pfam" id="PF13246">
    <property type="entry name" value="Cation_ATPase"/>
    <property type="match status" value="1"/>
</dbReference>
<evidence type="ECO:0000256" key="1">
    <source>
        <dbReference type="ARBA" id="ARBA00004651"/>
    </source>
</evidence>
<feature type="transmembrane region" description="Helical" evidence="9">
    <location>
        <begin position="1240"/>
        <end position="1260"/>
    </location>
</feature>
<dbReference type="GO" id="GO:0016887">
    <property type="term" value="F:ATP hydrolysis activity"/>
    <property type="evidence" value="ECO:0007669"/>
    <property type="project" value="InterPro"/>
</dbReference>
<comment type="caution">
    <text evidence="11">The sequence shown here is derived from an EMBL/GenBank/DDBJ whole genome shotgun (WGS) entry which is preliminary data.</text>
</comment>
<dbReference type="InterPro" id="IPR000626">
    <property type="entry name" value="Ubiquitin-like_dom"/>
</dbReference>
<evidence type="ECO:0000256" key="3">
    <source>
        <dbReference type="ARBA" id="ARBA00022692"/>
    </source>
</evidence>
<comment type="subcellular location">
    <subcellularLocation>
        <location evidence="1">Cell membrane</location>
        <topology evidence="1">Multi-pass membrane protein</topology>
    </subcellularLocation>
</comment>
<evidence type="ECO:0000256" key="2">
    <source>
        <dbReference type="ARBA" id="ARBA00022475"/>
    </source>
</evidence>
<feature type="domain" description="Ubiquitin-like" evidence="10">
    <location>
        <begin position="696"/>
        <end position="744"/>
    </location>
</feature>
<dbReference type="SUPFAM" id="SSF81665">
    <property type="entry name" value="Calcium ATPase, transmembrane domain M"/>
    <property type="match status" value="1"/>
</dbReference>
<dbReference type="Gene3D" id="2.70.150.10">
    <property type="entry name" value="Calcium-transporting ATPase, cytoplasmic transduction domain A"/>
    <property type="match status" value="1"/>
</dbReference>
<dbReference type="InterPro" id="IPR050510">
    <property type="entry name" value="Cation_transp_ATPase_P-type"/>
</dbReference>
<dbReference type="GO" id="GO:1990573">
    <property type="term" value="P:potassium ion import across plasma membrane"/>
    <property type="evidence" value="ECO:0007669"/>
    <property type="project" value="TreeGrafter"/>
</dbReference>
<keyword evidence="6 9" id="KW-1133">Transmembrane helix</keyword>
<feature type="coiled-coil region" evidence="8">
    <location>
        <begin position="32"/>
        <end position="94"/>
    </location>
</feature>
<dbReference type="InterPro" id="IPR023298">
    <property type="entry name" value="ATPase_P-typ_TM_dom_sf"/>
</dbReference>
<dbReference type="InterPro" id="IPR008250">
    <property type="entry name" value="ATPase_P-typ_transduc_dom_A_sf"/>
</dbReference>
<evidence type="ECO:0000256" key="9">
    <source>
        <dbReference type="SAM" id="Phobius"/>
    </source>
</evidence>
<dbReference type="GO" id="GO:0005524">
    <property type="term" value="F:ATP binding"/>
    <property type="evidence" value="ECO:0007669"/>
    <property type="project" value="UniProtKB-KW"/>
</dbReference>
<evidence type="ECO:0000259" key="10">
    <source>
        <dbReference type="PROSITE" id="PS50053"/>
    </source>
</evidence>
<dbReference type="GO" id="GO:0006883">
    <property type="term" value="P:intracellular sodium ion homeostasis"/>
    <property type="evidence" value="ECO:0007669"/>
    <property type="project" value="TreeGrafter"/>
</dbReference>
<keyword evidence="2" id="KW-1003">Cell membrane</keyword>
<evidence type="ECO:0000313" key="11">
    <source>
        <dbReference type="EMBL" id="ETO20202.1"/>
    </source>
</evidence>
<dbReference type="InterPro" id="IPR006068">
    <property type="entry name" value="ATPase_P-typ_cation-transptr_C"/>
</dbReference>
<dbReference type="PRINTS" id="PR00119">
    <property type="entry name" value="CATATPASE"/>
</dbReference>
<dbReference type="PROSITE" id="PS00154">
    <property type="entry name" value="ATPASE_E1_E2"/>
    <property type="match status" value="1"/>
</dbReference>
<dbReference type="PANTHER" id="PTHR43294">
    <property type="entry name" value="SODIUM/POTASSIUM-TRANSPORTING ATPASE SUBUNIT ALPHA"/>
    <property type="match status" value="1"/>
</dbReference>
<dbReference type="Gene3D" id="1.20.1110.10">
    <property type="entry name" value="Calcium-transporting ATPase, transmembrane domain"/>
    <property type="match status" value="3"/>
</dbReference>
<feature type="transmembrane region" description="Helical" evidence="9">
    <location>
        <begin position="141"/>
        <end position="164"/>
    </location>
</feature>
<dbReference type="SUPFAM" id="SSF81660">
    <property type="entry name" value="Metal cation-transporting ATPase, ATP-binding domain N"/>
    <property type="match status" value="1"/>
</dbReference>
<proteinExistence type="predicted"/>
<dbReference type="Pfam" id="PF00122">
    <property type="entry name" value="E1-E2_ATPase"/>
    <property type="match status" value="1"/>
</dbReference>
<dbReference type="InterPro" id="IPR059000">
    <property type="entry name" value="ATPase_P-type_domA"/>
</dbReference>
<feature type="transmembrane region" description="Helical" evidence="9">
    <location>
        <begin position="1272"/>
        <end position="1288"/>
    </location>
</feature>
<dbReference type="NCBIfam" id="TIGR01494">
    <property type="entry name" value="ATPase_P-type"/>
    <property type="match status" value="2"/>
</dbReference>
<dbReference type="GO" id="GO:0030007">
    <property type="term" value="P:intracellular potassium ion homeostasis"/>
    <property type="evidence" value="ECO:0007669"/>
    <property type="project" value="TreeGrafter"/>
</dbReference>
<evidence type="ECO:0000256" key="4">
    <source>
        <dbReference type="ARBA" id="ARBA00022741"/>
    </source>
</evidence>
<dbReference type="SUPFAM" id="SSF54236">
    <property type="entry name" value="Ubiquitin-like"/>
    <property type="match status" value="1"/>
</dbReference>
<dbReference type="PRINTS" id="PR00121">
    <property type="entry name" value="NAKATPASE"/>
</dbReference>
<sequence>MADTENVAEMAVLTDKEEEIVPDTRYSSSDVIAAAEEIKFKQQQAAEKVEREIKTGKKTPEEAQAELRKAYTTMAHVLDKLELAKDLNEQAKKKLRFFFFSLPKKGPEKHFTNVEEKLQKFGFNELSPAYREPWYVKMIRFIFGGFFNQLLLTGAVLCFVAYGLQPTIPSNMYLGVCLIVVVLVTGLFGFYQESKSDDLMAGLSKMLPPNVIVLRNGEKTSISPTLLVPGDIVDMSMGMRIPADIRIFDCTPDMEVDNSSLTGESEPQKRDWRKSNLVPAESPNLTFFGTLLVRGKGTGVVIGTGDTTFMGHTAKAAASTESEPTPIALEIKDFCFKISIIAFALGILFFVLGMATNPNWIVNVVWLIGIIVANVPEGLLAEVTVSLTLTANRMFHKNVRVKNLESVETLGSTTVICSDKTGTLTTNVMTCMYVVFDLKERECDTTSPMQAIEGDFYDVRDKMVKQRKPDFLRLVRCAALCNNAEFIGEEIDETANATETAMVKFAFGHVNSAYSTTVANYRKYHKKLHEIPFNSSNKWQISVHELMSNYTIDEEGKIGKSEGNEEEKSKVDDSNKKLALIQMKGAPERVLTFCDRHWMDGKSVELTEKNREEVMDLVMTLGSRGQRVLALAEVILDPQEYDLNIEEPIPEYFSEEVEAVDEDNCVVVELNDEKHKVPVSGKNEAGKEYPWEELQIKHIKDGINQTLNIPVASQRILFGNRGQILDDELLFSDLKCERGSVFHLRLGPYKFAGTKEENVNWPFRRNGEQGLVFIGRNFGPKIPNFGRRGKRKYGGNKALVKDEEYDAVVVPGWELQEELDKDPRSVAEFWNRTLIKNNVVFARTSPQQKLLIVSACQDRGGIVAVTGDGVNDSPALKKADIGIAMGKTGTEVAKEAADMILLDDNFASIVNGVEEGRLIFDNLKKAIAYILSSNIPELIPFLLTQMIGLPLPLTTVMILMIDLGTDIAPSIAMAYEEKESDIMHRPPRNAKKISWCSGDYLVLRTDKLVFWNPLAECTLTSWCWQRLDRDLVFEDIVTHDLRKYSYWLHCFEPDFAKDLDHYCYFMPDFGNTQIGNVPSDKLSFNSSHDFSDWLGNTRSFIKSSRKFLKSSKTSNFQNAAALTNAMNQKNWTAFQHAWNNGFYDDMSKHLFRTNLYPTRPCHKTDFFGEKFAYCDHSMTKSRTYPGRNSLFPMQAKDRNEALLQAQTAFFISVVTQQWANILVCKTRTRSLFEQGLGNGFMNYALLCETLLAGVLTYIPASNIVLATRPVRFVWWLAGLPFAMSIIAYDEIRKGIMRKHPNGWLVMANAW</sequence>
<keyword evidence="7 9" id="KW-0472">Membrane</keyword>
<evidence type="ECO:0000256" key="8">
    <source>
        <dbReference type="SAM" id="Coils"/>
    </source>
</evidence>
<dbReference type="OMA" id="QQPPIFN"/>
<dbReference type="InterPro" id="IPR018303">
    <property type="entry name" value="ATPase_P-typ_P_site"/>
</dbReference>
<dbReference type="InterPro" id="IPR023299">
    <property type="entry name" value="ATPase_P-typ_cyto_dom_N"/>
</dbReference>
<evidence type="ECO:0000256" key="7">
    <source>
        <dbReference type="ARBA" id="ARBA00023136"/>
    </source>
</evidence>
<dbReference type="Proteomes" id="UP000023152">
    <property type="component" value="Unassembled WGS sequence"/>
</dbReference>
<evidence type="ECO:0000313" key="12">
    <source>
        <dbReference type="Proteomes" id="UP000023152"/>
    </source>
</evidence>
<dbReference type="GO" id="GO:0036376">
    <property type="term" value="P:sodium ion export across plasma membrane"/>
    <property type="evidence" value="ECO:0007669"/>
    <property type="project" value="TreeGrafter"/>
</dbReference>
<dbReference type="GO" id="GO:0005391">
    <property type="term" value="F:P-type sodium:potassium-exchanging transporter activity"/>
    <property type="evidence" value="ECO:0007669"/>
    <property type="project" value="TreeGrafter"/>
</dbReference>
<feature type="transmembrane region" description="Helical" evidence="9">
    <location>
        <begin position="334"/>
        <end position="352"/>
    </location>
</feature>
<evidence type="ECO:0000256" key="6">
    <source>
        <dbReference type="ARBA" id="ARBA00022989"/>
    </source>
</evidence>
<name>X6N4F2_RETFI</name>
<dbReference type="Pfam" id="PF00689">
    <property type="entry name" value="Cation_ATPase_C"/>
    <property type="match status" value="2"/>
</dbReference>
<protein>
    <submittedName>
        <fullName evidence="11">Na+/K+ transporting ATPase subunit alpha</fullName>
    </submittedName>
</protein>
<keyword evidence="4" id="KW-0547">Nucleotide-binding</keyword>
<feature type="transmembrane region" description="Helical" evidence="9">
    <location>
        <begin position="170"/>
        <end position="191"/>
    </location>
</feature>
<dbReference type="OrthoDB" id="158672at2759"/>
<dbReference type="InterPro" id="IPR036412">
    <property type="entry name" value="HAD-like_sf"/>
</dbReference>
<keyword evidence="12" id="KW-1185">Reference proteome</keyword>
<dbReference type="EMBL" id="ASPP01012842">
    <property type="protein sequence ID" value="ETO20202.1"/>
    <property type="molecule type" value="Genomic_DNA"/>
</dbReference>
<evidence type="ECO:0000256" key="5">
    <source>
        <dbReference type="ARBA" id="ARBA00022840"/>
    </source>
</evidence>
<dbReference type="Gene3D" id="3.40.1110.10">
    <property type="entry name" value="Calcium-transporting ATPase, cytoplasmic domain N"/>
    <property type="match status" value="1"/>
</dbReference>
<reference evidence="11 12" key="1">
    <citation type="journal article" date="2013" name="Curr. Biol.">
        <title>The Genome of the Foraminiferan Reticulomyxa filosa.</title>
        <authorList>
            <person name="Glockner G."/>
            <person name="Hulsmann N."/>
            <person name="Schleicher M."/>
            <person name="Noegel A.A."/>
            <person name="Eichinger L."/>
            <person name="Gallinger C."/>
            <person name="Pawlowski J."/>
            <person name="Sierra R."/>
            <person name="Euteneuer U."/>
            <person name="Pillet L."/>
            <person name="Moustafa A."/>
            <person name="Platzer M."/>
            <person name="Groth M."/>
            <person name="Szafranski K."/>
            <person name="Schliwa M."/>
        </authorList>
    </citation>
    <scope>NUCLEOTIDE SEQUENCE [LARGE SCALE GENOMIC DNA]</scope>
</reference>
<dbReference type="Gene3D" id="3.40.50.1000">
    <property type="entry name" value="HAD superfamily/HAD-like"/>
    <property type="match status" value="2"/>
</dbReference>
<keyword evidence="8" id="KW-0175">Coiled coil</keyword>
<accession>X6N4F2</accession>
<dbReference type="SUPFAM" id="SSF81653">
    <property type="entry name" value="Calcium ATPase, transduction domain A"/>
    <property type="match status" value="1"/>
</dbReference>